<dbReference type="CDD" id="cd06550">
    <property type="entry name" value="TM_ABC_iron-siderophores_like"/>
    <property type="match status" value="2"/>
</dbReference>
<dbReference type="InterPro" id="IPR000522">
    <property type="entry name" value="ABC_transptr_permease_BtuC"/>
</dbReference>
<keyword evidence="5 9" id="KW-0812">Transmembrane</keyword>
<organism evidence="10 11">
    <name type="scientific">Microbacterium saperdae</name>
    <dbReference type="NCBI Taxonomy" id="69368"/>
    <lineage>
        <taxon>Bacteria</taxon>
        <taxon>Bacillati</taxon>
        <taxon>Actinomycetota</taxon>
        <taxon>Actinomycetes</taxon>
        <taxon>Micrococcales</taxon>
        <taxon>Microbacteriaceae</taxon>
        <taxon>Microbacterium</taxon>
    </lineage>
</organism>
<feature type="transmembrane region" description="Helical" evidence="9">
    <location>
        <begin position="30"/>
        <end position="51"/>
    </location>
</feature>
<keyword evidence="11" id="KW-1185">Reference proteome</keyword>
<dbReference type="AlphaFoldDB" id="A0A543BAP4"/>
<comment type="subcellular location">
    <subcellularLocation>
        <location evidence="1">Cell membrane</location>
        <topology evidence="1">Multi-pass membrane protein</topology>
    </subcellularLocation>
</comment>
<evidence type="ECO:0000256" key="2">
    <source>
        <dbReference type="ARBA" id="ARBA00007935"/>
    </source>
</evidence>
<feature type="transmembrane region" description="Helical" evidence="9">
    <location>
        <begin position="656"/>
        <end position="674"/>
    </location>
</feature>
<evidence type="ECO:0000256" key="7">
    <source>
        <dbReference type="ARBA" id="ARBA00023136"/>
    </source>
</evidence>
<feature type="transmembrane region" description="Helical" evidence="9">
    <location>
        <begin position="283"/>
        <end position="301"/>
    </location>
</feature>
<evidence type="ECO:0000256" key="5">
    <source>
        <dbReference type="ARBA" id="ARBA00022692"/>
    </source>
</evidence>
<keyword evidence="7 9" id="KW-0472">Membrane</keyword>
<comment type="caution">
    <text evidence="10">The sequence shown here is derived from an EMBL/GenBank/DDBJ whole genome shotgun (WGS) entry which is preliminary data.</text>
</comment>
<evidence type="ECO:0000256" key="4">
    <source>
        <dbReference type="ARBA" id="ARBA00022475"/>
    </source>
</evidence>
<feature type="transmembrane region" description="Helical" evidence="9">
    <location>
        <begin position="313"/>
        <end position="337"/>
    </location>
</feature>
<keyword evidence="6 9" id="KW-1133">Transmembrane helix</keyword>
<feature type="transmembrane region" description="Helical" evidence="9">
    <location>
        <begin position="388"/>
        <end position="413"/>
    </location>
</feature>
<protein>
    <submittedName>
        <fullName evidence="10">Iron complex transport system permease protein</fullName>
    </submittedName>
</protein>
<feature type="transmembrane region" description="Helical" evidence="9">
    <location>
        <begin position="471"/>
        <end position="491"/>
    </location>
</feature>
<name>A0A543BAP4_9MICO</name>
<dbReference type="PANTHER" id="PTHR30472">
    <property type="entry name" value="FERRIC ENTEROBACTIN TRANSPORT SYSTEM PERMEASE PROTEIN"/>
    <property type="match status" value="1"/>
</dbReference>
<feature type="region of interest" description="Disordered" evidence="8">
    <location>
        <begin position="1"/>
        <end position="23"/>
    </location>
</feature>
<evidence type="ECO:0000313" key="11">
    <source>
        <dbReference type="Proteomes" id="UP000317209"/>
    </source>
</evidence>
<proteinExistence type="inferred from homology"/>
<dbReference type="Pfam" id="PF01032">
    <property type="entry name" value="FecCD"/>
    <property type="match status" value="2"/>
</dbReference>
<evidence type="ECO:0000256" key="8">
    <source>
        <dbReference type="SAM" id="MobiDB-lite"/>
    </source>
</evidence>
<dbReference type="Gene3D" id="1.10.3470.10">
    <property type="entry name" value="ABC transporter involved in vitamin B12 uptake, BtuC"/>
    <property type="match status" value="2"/>
</dbReference>
<reference evidence="10 11" key="1">
    <citation type="submission" date="2019-06" db="EMBL/GenBank/DDBJ databases">
        <title>Sequencing the genomes of 1000 actinobacteria strains.</title>
        <authorList>
            <person name="Klenk H.-P."/>
        </authorList>
    </citation>
    <scope>NUCLEOTIDE SEQUENCE [LARGE SCALE GENOMIC DNA]</scope>
    <source>
        <strain evidence="10 11">DSM 20169</strain>
    </source>
</reference>
<gene>
    <name evidence="10" type="ORF">FB560_3385</name>
</gene>
<accession>A0A543BAP4</accession>
<feature type="transmembrane region" description="Helical" evidence="9">
    <location>
        <begin position="442"/>
        <end position="459"/>
    </location>
</feature>
<feature type="transmembrane region" description="Helical" evidence="9">
    <location>
        <begin position="619"/>
        <end position="644"/>
    </location>
</feature>
<dbReference type="InterPro" id="IPR037294">
    <property type="entry name" value="ABC_BtuC-like"/>
</dbReference>
<dbReference type="SUPFAM" id="SSF81345">
    <property type="entry name" value="ABC transporter involved in vitamin B12 uptake, BtuC"/>
    <property type="match status" value="2"/>
</dbReference>
<feature type="transmembrane region" description="Helical" evidence="9">
    <location>
        <begin position="570"/>
        <end position="589"/>
    </location>
</feature>
<feature type="transmembrane region" description="Helical" evidence="9">
    <location>
        <begin position="349"/>
        <end position="367"/>
    </location>
</feature>
<dbReference type="GO" id="GO:0022857">
    <property type="term" value="F:transmembrane transporter activity"/>
    <property type="evidence" value="ECO:0007669"/>
    <property type="project" value="InterPro"/>
</dbReference>
<comment type="similarity">
    <text evidence="2">Belongs to the binding-protein-dependent transport system permease family. FecCD subfamily.</text>
</comment>
<evidence type="ECO:0000256" key="1">
    <source>
        <dbReference type="ARBA" id="ARBA00004651"/>
    </source>
</evidence>
<dbReference type="NCBIfam" id="NF007867">
    <property type="entry name" value="PRK10577.1-3"/>
    <property type="match status" value="1"/>
</dbReference>
<dbReference type="EMBL" id="VFOX01000002">
    <property type="protein sequence ID" value="TQL81904.1"/>
    <property type="molecule type" value="Genomic_DNA"/>
</dbReference>
<feature type="transmembrane region" description="Helical" evidence="9">
    <location>
        <begin position="179"/>
        <end position="201"/>
    </location>
</feature>
<dbReference type="GO" id="GO:0005886">
    <property type="term" value="C:plasma membrane"/>
    <property type="evidence" value="ECO:0007669"/>
    <property type="project" value="UniProtKB-SubCell"/>
</dbReference>
<evidence type="ECO:0000313" key="10">
    <source>
        <dbReference type="EMBL" id="TQL81904.1"/>
    </source>
</evidence>
<feature type="transmembrane region" description="Helical" evidence="9">
    <location>
        <begin position="146"/>
        <end position="167"/>
    </location>
</feature>
<feature type="transmembrane region" description="Helical" evidence="9">
    <location>
        <begin position="686"/>
        <end position="705"/>
    </location>
</feature>
<keyword evidence="4" id="KW-1003">Cell membrane</keyword>
<feature type="transmembrane region" description="Helical" evidence="9">
    <location>
        <begin position="93"/>
        <end position="110"/>
    </location>
</feature>
<sequence>MTSPTLLTTTGRSSDTEAPAGGESVSNRRVMLGGFGLLLALIVAVAAVGLWHLTQGTSGVGAGDLLRALNGEEVSVGGVSVNDIFTGSRLPRLLAGVAVGFALGVAGALLQSVTRNMLASPDTLAVTAGAYFALTAVAAFGLSVPLWASSGVAFVGGLLAAALVLGLTGRAAGTSTTRLILAGSAIAMALDAGTAMLLILFKENTTGLFAWGSGSLGQLNIDASVRAAPMIVAVLLIALLLSRRLDVLGLGDDAASSLGVPVRSTRMVAVLCAVLLTSTAVTLAGPIAFVGLGAPVLARLLARRVPALRRHVFLVPTAGLLGALLILLADVALRAILGAEGATSIPTGIPTALLGGIVIVILALRMRDAGAARAIRTIHSTLRTRRRFLVVALVATALLLAAVVIALLAGSLWLRTGDILLWIQHSAPDLVARALDERAPRIAAAVLAGAALALAGVAVQGTVRNPLAEPGLLGITAGAGLGAVIVVTTGFGGGGRPALITMAIVAGLLTFGLIALLAWRGGLLPDRFVLVGIGCSYAISAVTAFLLLRSDPWETPRILTWLSGTTYGRSLPDVLPVAIVLLIAIPILLSMRRELDLLAIDEDTPRILGVPPERTRLGVLALAAVLAAVAVIAVGTVGFVGLVAPHLARTLVGARHGRVIPVAMVLGGLLVLVADTLGRTLIAPSQLPAGLMIALVGAPYFVWLLRRMRD</sequence>
<feature type="transmembrane region" description="Helical" evidence="9">
    <location>
        <begin position="122"/>
        <end position="140"/>
    </location>
</feature>
<evidence type="ECO:0000256" key="3">
    <source>
        <dbReference type="ARBA" id="ARBA00022448"/>
    </source>
</evidence>
<evidence type="ECO:0000256" key="9">
    <source>
        <dbReference type="SAM" id="Phobius"/>
    </source>
</evidence>
<dbReference type="GO" id="GO:0033214">
    <property type="term" value="P:siderophore-iron import into cell"/>
    <property type="evidence" value="ECO:0007669"/>
    <property type="project" value="TreeGrafter"/>
</dbReference>
<evidence type="ECO:0000256" key="6">
    <source>
        <dbReference type="ARBA" id="ARBA00022989"/>
    </source>
</evidence>
<feature type="compositionally biased region" description="Polar residues" evidence="8">
    <location>
        <begin position="1"/>
        <end position="13"/>
    </location>
</feature>
<dbReference type="Proteomes" id="UP000317209">
    <property type="component" value="Unassembled WGS sequence"/>
</dbReference>
<keyword evidence="3" id="KW-0813">Transport</keyword>
<feature type="transmembrane region" description="Helical" evidence="9">
    <location>
        <begin position="498"/>
        <end position="522"/>
    </location>
</feature>
<feature type="transmembrane region" description="Helical" evidence="9">
    <location>
        <begin position="528"/>
        <end position="549"/>
    </location>
</feature>
<dbReference type="PANTHER" id="PTHR30472:SF37">
    <property type="entry name" value="FE(3+) DICITRATE TRANSPORT SYSTEM PERMEASE PROTEIN FECD-RELATED"/>
    <property type="match status" value="1"/>
</dbReference>